<evidence type="ECO:0000256" key="9">
    <source>
        <dbReference type="ARBA" id="ARBA00023299"/>
    </source>
</evidence>
<dbReference type="CDD" id="cd00611">
    <property type="entry name" value="PSAT_like"/>
    <property type="match status" value="1"/>
</dbReference>
<dbReference type="Gene3D" id="3.90.1150.10">
    <property type="entry name" value="Aspartate Aminotransferase, domain 1"/>
    <property type="match status" value="1"/>
</dbReference>
<organism evidence="13 14">
    <name type="scientific">Elliptochloris bilobata</name>
    <dbReference type="NCBI Taxonomy" id="381761"/>
    <lineage>
        <taxon>Eukaryota</taxon>
        <taxon>Viridiplantae</taxon>
        <taxon>Chlorophyta</taxon>
        <taxon>core chlorophytes</taxon>
        <taxon>Trebouxiophyceae</taxon>
        <taxon>Trebouxiophyceae incertae sedis</taxon>
        <taxon>Elliptochloris clade</taxon>
        <taxon>Elliptochloris</taxon>
    </lineage>
</organism>
<evidence type="ECO:0000256" key="3">
    <source>
        <dbReference type="ARBA" id="ARBA00006904"/>
    </source>
</evidence>
<dbReference type="AlphaFoldDB" id="A0AAW1S504"/>
<comment type="pathway">
    <text evidence="2">Amino-acid biosynthesis; L-serine biosynthesis; L-serine from 3-phospho-D-glycerate: step 2/3.</text>
</comment>
<evidence type="ECO:0000256" key="1">
    <source>
        <dbReference type="ARBA" id="ARBA00001933"/>
    </source>
</evidence>
<proteinExistence type="inferred from homology"/>
<keyword evidence="7" id="KW-0808">Transferase</keyword>
<comment type="catalytic activity">
    <reaction evidence="10">
        <text>4-(phosphooxy)-L-threonine + 2-oxoglutarate = (R)-3-hydroxy-2-oxo-4-phosphooxybutanoate + L-glutamate</text>
        <dbReference type="Rhea" id="RHEA:16573"/>
        <dbReference type="ChEBI" id="CHEBI:16810"/>
        <dbReference type="ChEBI" id="CHEBI:29985"/>
        <dbReference type="ChEBI" id="CHEBI:58452"/>
        <dbReference type="ChEBI" id="CHEBI:58538"/>
        <dbReference type="EC" id="2.6.1.52"/>
    </reaction>
</comment>
<dbReference type="InterPro" id="IPR015421">
    <property type="entry name" value="PyrdxlP-dep_Trfase_major"/>
</dbReference>
<dbReference type="Pfam" id="PF00266">
    <property type="entry name" value="Aminotran_5"/>
    <property type="match status" value="1"/>
</dbReference>
<reference evidence="13 14" key="1">
    <citation type="journal article" date="2024" name="Nat. Commun.">
        <title>Phylogenomics reveals the evolutionary origins of lichenization in chlorophyte algae.</title>
        <authorList>
            <person name="Puginier C."/>
            <person name="Libourel C."/>
            <person name="Otte J."/>
            <person name="Skaloud P."/>
            <person name="Haon M."/>
            <person name="Grisel S."/>
            <person name="Petersen M."/>
            <person name="Berrin J.G."/>
            <person name="Delaux P.M."/>
            <person name="Dal Grande F."/>
            <person name="Keller J."/>
        </authorList>
    </citation>
    <scope>NUCLEOTIDE SEQUENCE [LARGE SCALE GENOMIC DNA]</scope>
    <source>
        <strain evidence="13 14">SAG 245.80</strain>
    </source>
</reference>
<keyword evidence="6" id="KW-0028">Amino-acid biosynthesis</keyword>
<dbReference type="EMBL" id="JALJOU010000011">
    <property type="protein sequence ID" value="KAK9841017.1"/>
    <property type="molecule type" value="Genomic_DNA"/>
</dbReference>
<comment type="caution">
    <text evidence="13">The sequence shown here is derived from an EMBL/GenBank/DDBJ whole genome shotgun (WGS) entry which is preliminary data.</text>
</comment>
<keyword evidence="9" id="KW-0718">Serine biosynthesis</keyword>
<evidence type="ECO:0000256" key="7">
    <source>
        <dbReference type="ARBA" id="ARBA00022679"/>
    </source>
</evidence>
<gene>
    <name evidence="13" type="ORF">WJX81_005886</name>
</gene>
<evidence type="ECO:0000256" key="11">
    <source>
        <dbReference type="ARBA" id="ARBA00049007"/>
    </source>
</evidence>
<dbReference type="FunFam" id="3.40.640.10:FF:000010">
    <property type="entry name" value="Phosphoserine aminotransferase"/>
    <property type="match status" value="1"/>
</dbReference>
<name>A0AAW1S504_9CHLO</name>
<protein>
    <recommendedName>
        <fullName evidence="4">phosphoserine transaminase</fullName>
        <ecNumber evidence="4">2.6.1.52</ecNumber>
    </recommendedName>
</protein>
<dbReference type="PANTHER" id="PTHR43247">
    <property type="entry name" value="PHOSPHOSERINE AMINOTRANSFERASE"/>
    <property type="match status" value="1"/>
</dbReference>
<dbReference type="GO" id="GO:0030170">
    <property type="term" value="F:pyridoxal phosphate binding"/>
    <property type="evidence" value="ECO:0007669"/>
    <property type="project" value="TreeGrafter"/>
</dbReference>
<evidence type="ECO:0000313" key="14">
    <source>
        <dbReference type="Proteomes" id="UP001445335"/>
    </source>
</evidence>
<dbReference type="InterPro" id="IPR015422">
    <property type="entry name" value="PyrdxlP-dep_Trfase_small"/>
</dbReference>
<dbReference type="GO" id="GO:0009570">
    <property type="term" value="C:chloroplast stroma"/>
    <property type="evidence" value="ECO:0007669"/>
    <property type="project" value="TreeGrafter"/>
</dbReference>
<dbReference type="HAMAP" id="MF_00160">
    <property type="entry name" value="SerC_aminotrans_5"/>
    <property type="match status" value="1"/>
</dbReference>
<keyword evidence="14" id="KW-1185">Reference proteome</keyword>
<feature type="domain" description="Aminotransferase class V" evidence="12">
    <location>
        <begin position="22"/>
        <end position="362"/>
    </location>
</feature>
<dbReference type="NCBIfam" id="NF003764">
    <property type="entry name" value="PRK05355.1"/>
    <property type="match status" value="1"/>
</dbReference>
<dbReference type="SUPFAM" id="SSF53383">
    <property type="entry name" value="PLP-dependent transferases"/>
    <property type="match status" value="1"/>
</dbReference>
<keyword evidence="5" id="KW-0032">Aminotransferase</keyword>
<evidence type="ECO:0000256" key="2">
    <source>
        <dbReference type="ARBA" id="ARBA00005099"/>
    </source>
</evidence>
<dbReference type="Proteomes" id="UP001445335">
    <property type="component" value="Unassembled WGS sequence"/>
</dbReference>
<dbReference type="PANTHER" id="PTHR43247:SF1">
    <property type="entry name" value="PHOSPHOSERINE AMINOTRANSFERASE"/>
    <property type="match status" value="1"/>
</dbReference>
<dbReference type="GO" id="GO:0006564">
    <property type="term" value="P:L-serine biosynthetic process"/>
    <property type="evidence" value="ECO:0007669"/>
    <property type="project" value="UniProtKB-KW"/>
</dbReference>
<dbReference type="GO" id="GO:0004648">
    <property type="term" value="F:O-phospho-L-serine:2-oxoglutarate aminotransferase activity"/>
    <property type="evidence" value="ECO:0007669"/>
    <property type="project" value="UniProtKB-EC"/>
</dbReference>
<dbReference type="PIRSF" id="PIRSF000525">
    <property type="entry name" value="SerC"/>
    <property type="match status" value="1"/>
</dbReference>
<accession>A0AAW1S504</accession>
<comment type="similarity">
    <text evidence="3">Belongs to the class-V pyridoxal-phosphate-dependent aminotransferase family. SerC subfamily.</text>
</comment>
<evidence type="ECO:0000256" key="6">
    <source>
        <dbReference type="ARBA" id="ARBA00022605"/>
    </source>
</evidence>
<keyword evidence="8" id="KW-0663">Pyridoxal phosphate</keyword>
<dbReference type="InterPro" id="IPR022278">
    <property type="entry name" value="Pser_aminoTfrase"/>
</dbReference>
<comment type="catalytic activity">
    <reaction evidence="11">
        <text>O-phospho-L-serine + 2-oxoglutarate = 3-phosphooxypyruvate + L-glutamate</text>
        <dbReference type="Rhea" id="RHEA:14329"/>
        <dbReference type="ChEBI" id="CHEBI:16810"/>
        <dbReference type="ChEBI" id="CHEBI:18110"/>
        <dbReference type="ChEBI" id="CHEBI:29985"/>
        <dbReference type="ChEBI" id="CHEBI:57524"/>
        <dbReference type="EC" id="2.6.1.52"/>
    </reaction>
</comment>
<dbReference type="InterPro" id="IPR015424">
    <property type="entry name" value="PyrdxlP-dep_Trfase"/>
</dbReference>
<evidence type="ECO:0000256" key="5">
    <source>
        <dbReference type="ARBA" id="ARBA00022576"/>
    </source>
</evidence>
<dbReference type="FunFam" id="3.90.1150.10:FF:000006">
    <property type="entry name" value="Phosphoserine aminotransferase"/>
    <property type="match status" value="1"/>
</dbReference>
<evidence type="ECO:0000256" key="10">
    <source>
        <dbReference type="ARBA" id="ARBA00047630"/>
    </source>
</evidence>
<evidence type="ECO:0000259" key="12">
    <source>
        <dbReference type="Pfam" id="PF00266"/>
    </source>
</evidence>
<dbReference type="Gene3D" id="3.40.640.10">
    <property type="entry name" value="Type I PLP-dependent aspartate aminotransferase-like (Major domain)"/>
    <property type="match status" value="1"/>
</dbReference>
<dbReference type="NCBIfam" id="TIGR01364">
    <property type="entry name" value="serC_1"/>
    <property type="match status" value="1"/>
</dbReference>
<sequence>MAEAPARPSGGAAAPQPHGRLFNFSAGPAVLPVSVLEEAQADLLNWRGCGVSVMEMSHRGKEFTQIFNEAEADLRELLAIPENYRVLFLQAGATSQFSAVPLNLAPAGATVDHIVTGSWSKKAAEEAGKYAAVNIVAKGDNKSIPAREQWNLTPGAAYVHYCDNETIQGVEFRGAPDAGAATLVADMSSNFCSKPVDVAKYGLIYAGAQKNIGPAGVVVVIAREDLVGNARPETPAVLDYKVMEGSLYNTPPCWSIYVCGLVFKHMLAMGGLEAVQAANEAKAAVVYDAIAASSGFYASPVAPEARSMMNIPFTIPARPELEKDFVAEAAMRGMVQLKGHRSVGGMRASVYNSMPMEGVQQLATFMQEFASRPA</sequence>
<dbReference type="InterPro" id="IPR000192">
    <property type="entry name" value="Aminotrans_V_dom"/>
</dbReference>
<comment type="cofactor">
    <cofactor evidence="1">
        <name>pyridoxal 5'-phosphate</name>
        <dbReference type="ChEBI" id="CHEBI:597326"/>
    </cofactor>
</comment>
<evidence type="ECO:0000313" key="13">
    <source>
        <dbReference type="EMBL" id="KAK9841017.1"/>
    </source>
</evidence>
<evidence type="ECO:0000256" key="4">
    <source>
        <dbReference type="ARBA" id="ARBA00013030"/>
    </source>
</evidence>
<dbReference type="EC" id="2.6.1.52" evidence="4"/>
<evidence type="ECO:0000256" key="8">
    <source>
        <dbReference type="ARBA" id="ARBA00022898"/>
    </source>
</evidence>